<dbReference type="GO" id="GO:0007059">
    <property type="term" value="P:chromosome segregation"/>
    <property type="evidence" value="ECO:0007669"/>
    <property type="project" value="UniProtKB-UniRule"/>
</dbReference>
<feature type="active site" evidence="9">
    <location>
        <position position="330"/>
    </location>
</feature>
<dbReference type="PANTHER" id="PTHR30349:SF77">
    <property type="entry name" value="TYROSINE RECOMBINASE XERC"/>
    <property type="match status" value="1"/>
</dbReference>
<keyword evidence="2 9" id="KW-0963">Cytoplasm</keyword>
<evidence type="ECO:0000256" key="10">
    <source>
        <dbReference type="SAM" id="MobiDB-lite"/>
    </source>
</evidence>
<dbReference type="CDD" id="cd00798">
    <property type="entry name" value="INT_XerDC_C"/>
    <property type="match status" value="1"/>
</dbReference>
<dbReference type="GO" id="GO:0003677">
    <property type="term" value="F:DNA binding"/>
    <property type="evidence" value="ECO:0007669"/>
    <property type="project" value="UniProtKB-UniRule"/>
</dbReference>
<evidence type="ECO:0000313" key="14">
    <source>
        <dbReference type="Proteomes" id="UP000297318"/>
    </source>
</evidence>
<dbReference type="GO" id="GO:0009037">
    <property type="term" value="F:tyrosine-based site-specific recombinase activity"/>
    <property type="evidence" value="ECO:0007669"/>
    <property type="project" value="UniProtKB-UniRule"/>
</dbReference>
<dbReference type="GO" id="GO:0005737">
    <property type="term" value="C:cytoplasm"/>
    <property type="evidence" value="ECO:0007669"/>
    <property type="project" value="UniProtKB-SubCell"/>
</dbReference>
<organism evidence="13 14">
    <name type="scientific">Serinibacter arcticus</name>
    <dbReference type="NCBI Taxonomy" id="1655435"/>
    <lineage>
        <taxon>Bacteria</taxon>
        <taxon>Bacillati</taxon>
        <taxon>Actinomycetota</taxon>
        <taxon>Actinomycetes</taxon>
        <taxon>Micrococcales</taxon>
        <taxon>Beutenbergiaceae</taxon>
        <taxon>Serinibacter</taxon>
    </lineage>
</organism>
<keyword evidence="7 9" id="KW-0233">DNA recombination</keyword>
<evidence type="ECO:0000256" key="1">
    <source>
        <dbReference type="ARBA" id="ARBA00004496"/>
    </source>
</evidence>
<comment type="function">
    <text evidence="9">Site-specific tyrosine recombinase, which acts by catalyzing the cutting and rejoining of the recombining DNA molecules. The XerC-XerD complex is essential to convert dimers of the bacterial chromosome into monomers to permit their segregation at cell division. It also contributes to the segregational stability of plasmids.</text>
</comment>
<reference evidence="13 14" key="1">
    <citation type="submission" date="2018-11" db="EMBL/GenBank/DDBJ databases">
        <title>Complete genome sequencing of the Actinobacteria Serinibacter sp. K3-2.</title>
        <authorList>
            <person name="Rakitin A.L."/>
            <person name="Beletsky A.V."/>
            <person name="Mardanov A.V."/>
            <person name="Ravin N.V."/>
            <person name="Gromova A.S."/>
            <person name="Filippova S.N."/>
            <person name="Gal'Chenko V.F."/>
        </authorList>
    </citation>
    <scope>NUCLEOTIDE SEQUENCE [LARGE SCALE GENOMIC DNA]</scope>
    <source>
        <strain evidence="13 14">K3-2</strain>
    </source>
</reference>
<keyword evidence="8 9" id="KW-0131">Cell cycle</keyword>
<keyword evidence="6 9" id="KW-0238">DNA-binding</keyword>
<dbReference type="Pfam" id="PF02899">
    <property type="entry name" value="Phage_int_SAM_1"/>
    <property type="match status" value="1"/>
</dbReference>
<feature type="active site" evidence="9">
    <location>
        <position position="304"/>
    </location>
</feature>
<feature type="region of interest" description="Disordered" evidence="10">
    <location>
        <begin position="1"/>
        <end position="25"/>
    </location>
</feature>
<dbReference type="PROSITE" id="PS51900">
    <property type="entry name" value="CB"/>
    <property type="match status" value="1"/>
</dbReference>
<dbReference type="PANTHER" id="PTHR30349">
    <property type="entry name" value="PHAGE INTEGRASE-RELATED"/>
    <property type="match status" value="1"/>
</dbReference>
<dbReference type="Gene3D" id="1.10.443.10">
    <property type="entry name" value="Intergrase catalytic core"/>
    <property type="match status" value="1"/>
</dbReference>
<dbReference type="InterPro" id="IPR050090">
    <property type="entry name" value="Tyrosine_recombinase_XerCD"/>
</dbReference>
<feature type="active site" evidence="9">
    <location>
        <position position="211"/>
    </location>
</feature>
<dbReference type="EMBL" id="RHPJ01000001">
    <property type="protein sequence ID" value="TGO05938.1"/>
    <property type="molecule type" value="Genomic_DNA"/>
</dbReference>
<comment type="caution">
    <text evidence="13">The sequence shown here is derived from an EMBL/GenBank/DDBJ whole genome shotgun (WGS) entry which is preliminary data.</text>
</comment>
<feature type="active site" description="O-(3'-phospho-DNA)-tyrosine intermediate" evidence="9">
    <location>
        <position position="339"/>
    </location>
</feature>
<keyword evidence="14" id="KW-1185">Reference proteome</keyword>
<comment type="subcellular location">
    <subcellularLocation>
        <location evidence="1 9">Cytoplasm</location>
    </subcellularLocation>
</comment>
<evidence type="ECO:0000313" key="13">
    <source>
        <dbReference type="EMBL" id="TGO05938.1"/>
    </source>
</evidence>
<proteinExistence type="inferred from homology"/>
<evidence type="ECO:0000256" key="7">
    <source>
        <dbReference type="ARBA" id="ARBA00023172"/>
    </source>
</evidence>
<accession>A0A4Z1E4X9</accession>
<keyword evidence="4 9" id="KW-0159">Chromosome partition</keyword>
<dbReference type="Proteomes" id="UP000297318">
    <property type="component" value="Unassembled WGS sequence"/>
</dbReference>
<keyword evidence="3 9" id="KW-0132">Cell division</keyword>
<dbReference type="AlphaFoldDB" id="A0A4Z1E4X9"/>
<feature type="domain" description="Tyr recombinase" evidence="11">
    <location>
        <begin position="171"/>
        <end position="352"/>
    </location>
</feature>
<evidence type="ECO:0000256" key="8">
    <source>
        <dbReference type="ARBA" id="ARBA00023306"/>
    </source>
</evidence>
<comment type="subunit">
    <text evidence="9">Forms a cyclic heterotetrameric complex composed of two molecules of XerC and two molecules of XerD.</text>
</comment>
<dbReference type="SUPFAM" id="SSF47823">
    <property type="entry name" value="lambda integrase-like, N-terminal domain"/>
    <property type="match status" value="1"/>
</dbReference>
<evidence type="ECO:0000256" key="5">
    <source>
        <dbReference type="ARBA" id="ARBA00022908"/>
    </source>
</evidence>
<comment type="similarity">
    <text evidence="9">Belongs to the 'phage' integrase family. XerC subfamily.</text>
</comment>
<evidence type="ECO:0000259" key="11">
    <source>
        <dbReference type="PROSITE" id="PS51898"/>
    </source>
</evidence>
<dbReference type="InterPro" id="IPR002104">
    <property type="entry name" value="Integrase_catalytic"/>
</dbReference>
<dbReference type="Pfam" id="PF00589">
    <property type="entry name" value="Phage_integrase"/>
    <property type="match status" value="1"/>
</dbReference>
<evidence type="ECO:0000256" key="6">
    <source>
        <dbReference type="ARBA" id="ARBA00023125"/>
    </source>
</evidence>
<name>A0A4Z1E4X9_9MICO</name>
<dbReference type="PROSITE" id="PS51898">
    <property type="entry name" value="TYR_RECOMBINASE"/>
    <property type="match status" value="1"/>
</dbReference>
<dbReference type="InterPro" id="IPR010998">
    <property type="entry name" value="Integrase_recombinase_N"/>
</dbReference>
<feature type="active site" evidence="9">
    <location>
        <position position="307"/>
    </location>
</feature>
<dbReference type="Gene3D" id="1.10.150.130">
    <property type="match status" value="1"/>
</dbReference>
<keyword evidence="5 9" id="KW-0229">DNA integration</keyword>
<feature type="domain" description="Core-binding (CB)" evidence="12">
    <location>
        <begin position="26"/>
        <end position="113"/>
    </location>
</feature>
<feature type="active site" evidence="9">
    <location>
        <position position="235"/>
    </location>
</feature>
<dbReference type="InterPro" id="IPR013762">
    <property type="entry name" value="Integrase-like_cat_sf"/>
</dbReference>
<gene>
    <name evidence="9" type="primary">xerC</name>
    <name evidence="13" type="ORF">SERN_0130</name>
</gene>
<evidence type="ECO:0000259" key="12">
    <source>
        <dbReference type="PROSITE" id="PS51900"/>
    </source>
</evidence>
<dbReference type="InterPro" id="IPR011010">
    <property type="entry name" value="DNA_brk_join_enz"/>
</dbReference>
<evidence type="ECO:0000256" key="4">
    <source>
        <dbReference type="ARBA" id="ARBA00022829"/>
    </source>
</evidence>
<dbReference type="InterPro" id="IPR004107">
    <property type="entry name" value="Integrase_SAM-like_N"/>
</dbReference>
<dbReference type="GO" id="GO:0051301">
    <property type="term" value="P:cell division"/>
    <property type="evidence" value="ECO:0007669"/>
    <property type="project" value="UniProtKB-KW"/>
</dbReference>
<dbReference type="GO" id="GO:0006313">
    <property type="term" value="P:DNA transposition"/>
    <property type="evidence" value="ECO:0007669"/>
    <property type="project" value="UniProtKB-UniRule"/>
</dbReference>
<dbReference type="HAMAP" id="MF_01808">
    <property type="entry name" value="Recomb_XerC_XerD"/>
    <property type="match status" value="1"/>
</dbReference>
<dbReference type="SUPFAM" id="SSF56349">
    <property type="entry name" value="DNA breaking-rejoining enzymes"/>
    <property type="match status" value="1"/>
</dbReference>
<protein>
    <recommendedName>
        <fullName evidence="9">Tyrosine recombinase XerC</fullName>
    </recommendedName>
</protein>
<dbReference type="InterPro" id="IPR023009">
    <property type="entry name" value="Tyrosine_recombinase_XerC/XerD"/>
</dbReference>
<sequence>MAGTGGATRATSGADAPTPVPDGVRPGDAAVVAEFAAHLSLQRGLSDHTVRAYVGDVVDLLASAPGSASGADLARVDLAVLRRWLASLAARGLSRSTLARRGAAARTFTRWATRQGLMSTDPGLRLRSPRPDRVLPTVLTPAQAAAAVGDAAAVGGAAGRAGGGVGRGTDSDAGAAAAADADAGAATDPVGEALRRRDRAVLELLYGAALRVSELTALDTSSLEHTERLVRVLGKGRKERVVPYGAPAASALGAWLAVRDQLVTPGSGRALFLGRRGGRIDPRAVRTLVHAASAAAGGPEIAPHGLRHSAATHLLEGGSDLRSIQEMLGHASLATTQRYTHVSSERLLAAFAQAHPRA</sequence>
<evidence type="ECO:0000256" key="2">
    <source>
        <dbReference type="ARBA" id="ARBA00022490"/>
    </source>
</evidence>
<evidence type="ECO:0000256" key="3">
    <source>
        <dbReference type="ARBA" id="ARBA00022618"/>
    </source>
</evidence>
<evidence type="ECO:0000256" key="9">
    <source>
        <dbReference type="HAMAP-Rule" id="MF_01808"/>
    </source>
</evidence>
<dbReference type="InterPro" id="IPR044068">
    <property type="entry name" value="CB"/>
</dbReference>